<proteinExistence type="predicted"/>
<organism evidence="1 2">
    <name type="scientific">Gemmatimonas aurantiaca</name>
    <dbReference type="NCBI Taxonomy" id="173480"/>
    <lineage>
        <taxon>Bacteria</taxon>
        <taxon>Pseudomonadati</taxon>
        <taxon>Gemmatimonadota</taxon>
        <taxon>Gemmatimonadia</taxon>
        <taxon>Gemmatimonadales</taxon>
        <taxon>Gemmatimonadaceae</taxon>
        <taxon>Gemmatimonas</taxon>
    </lineage>
</organism>
<reference evidence="1 2" key="1">
    <citation type="journal article" date="2018" name="Nat. Biotechnol.">
        <title>A standardized bacterial taxonomy based on genome phylogeny substantially revises the tree of life.</title>
        <authorList>
            <person name="Parks D.H."/>
            <person name="Chuvochina M."/>
            <person name="Waite D.W."/>
            <person name="Rinke C."/>
            <person name="Skarshewski A."/>
            <person name="Chaumeil P.A."/>
            <person name="Hugenholtz P."/>
        </authorList>
    </citation>
    <scope>NUCLEOTIDE SEQUENCE [LARGE SCALE GENOMIC DNA]</scope>
    <source>
        <strain evidence="1">UBA8844</strain>
    </source>
</reference>
<gene>
    <name evidence="1" type="ORF">DGD08_02875</name>
</gene>
<name>A0A3D4V4U4_9BACT</name>
<dbReference type="SUPFAM" id="SSF53187">
    <property type="entry name" value="Zn-dependent exopeptidases"/>
    <property type="match status" value="1"/>
</dbReference>
<dbReference type="OMA" id="IHGHTHP"/>
<dbReference type="Proteomes" id="UP000264071">
    <property type="component" value="Unassembled WGS sequence"/>
</dbReference>
<dbReference type="Gene3D" id="3.40.630.40">
    <property type="entry name" value="Zn-dependent exopeptidases"/>
    <property type="match status" value="1"/>
</dbReference>
<evidence type="ECO:0008006" key="3">
    <source>
        <dbReference type="Google" id="ProtNLM"/>
    </source>
</evidence>
<evidence type="ECO:0000313" key="2">
    <source>
        <dbReference type="Proteomes" id="UP000264071"/>
    </source>
</evidence>
<sequence>MVVGTAQVDPLGYIEYTPGDAPVVIIAPHGGTLRPTGLPDRNCAGCETSNDLETQALARLLVERFHAATGRRPHLVVNRLHRVKFDANRDMDEATGGSGTLRAPWNWLHTAVDSAKATVQRQHGRGLVIDLHGHAHAIARLELGYLLDGAVLRTSDTDLTTSVALQQSSLARLARDTHMVADRGAALLRGPRSLGTLLDAKGFAAVPSTSDPAPRTGEPFFEGGYNTRRHGSLSGGALDAIQIEAPNVGVRDTEANRVRFAEALAQSLRTYLITHYGWQSPT</sequence>
<accession>A0A3D4V4U4</accession>
<comment type="caution">
    <text evidence="1">The sequence shown here is derived from an EMBL/GenBank/DDBJ whole genome shotgun (WGS) entry which is preliminary data.</text>
</comment>
<dbReference type="EMBL" id="DPIY01000004">
    <property type="protein sequence ID" value="HCT56136.1"/>
    <property type="molecule type" value="Genomic_DNA"/>
</dbReference>
<protein>
    <recommendedName>
        <fullName evidence="3">N-formylglutamate amidohydrolase</fullName>
    </recommendedName>
</protein>
<dbReference type="AlphaFoldDB" id="A0A3D4V4U4"/>
<evidence type="ECO:0000313" key="1">
    <source>
        <dbReference type="EMBL" id="HCT56136.1"/>
    </source>
</evidence>